<reference evidence="2 3" key="1">
    <citation type="submission" date="2019-02" db="EMBL/GenBank/DDBJ databases">
        <title>Genome sequencing of the rare red list fungi Antrodiella citrinella (Flaviporus citrinellus).</title>
        <authorList>
            <person name="Buettner E."/>
            <person name="Kellner H."/>
        </authorList>
    </citation>
    <scope>NUCLEOTIDE SEQUENCE [LARGE SCALE GENOMIC DNA]</scope>
    <source>
        <strain evidence="2 3">DSM 108506</strain>
    </source>
</reference>
<keyword evidence="3" id="KW-1185">Reference proteome</keyword>
<dbReference type="AlphaFoldDB" id="A0A4S4M457"/>
<feature type="compositionally biased region" description="Polar residues" evidence="1">
    <location>
        <begin position="1"/>
        <end position="11"/>
    </location>
</feature>
<evidence type="ECO:0000313" key="3">
    <source>
        <dbReference type="Proteomes" id="UP000308730"/>
    </source>
</evidence>
<gene>
    <name evidence="2" type="ORF">EUX98_g8823</name>
</gene>
<feature type="region of interest" description="Disordered" evidence="1">
    <location>
        <begin position="1"/>
        <end position="26"/>
    </location>
</feature>
<comment type="caution">
    <text evidence="2">The sequence shown here is derived from an EMBL/GenBank/DDBJ whole genome shotgun (WGS) entry which is preliminary data.</text>
</comment>
<sequence length="269" mass="30725">MIVPSTSTAESAPTKRAYTGTNRQGEKCSFPEHIGNPLPWVQWRKMHPKDAGDVPFVFTKCFAYTQEDVDSFLDRVSHEGNWKSHRAYNLLTRMYNAAQDNQTTPLCRYLLDNFNPYGDHWFIYLAKPLNPFAPTMQPDPSGLPAFHTDKLTDWNDYLYAHRNPFIHFPVPPAASNSIRAFTGRNFDVLFAILLVGSLMPNQHRLAALELAHTELCAMHNLQVRDTITLRMSLNPDAYSTLTSEIIREFLSVTPFTKTEISCIRAWATK</sequence>
<dbReference type="Proteomes" id="UP000308730">
    <property type="component" value="Unassembled WGS sequence"/>
</dbReference>
<protein>
    <submittedName>
        <fullName evidence="2">Uncharacterized protein</fullName>
    </submittedName>
</protein>
<accession>A0A4S4M457</accession>
<name>A0A4S4M457_9APHY</name>
<proteinExistence type="predicted"/>
<evidence type="ECO:0000313" key="2">
    <source>
        <dbReference type="EMBL" id="THH19188.1"/>
    </source>
</evidence>
<dbReference type="EMBL" id="SGPM01000552">
    <property type="protein sequence ID" value="THH19188.1"/>
    <property type="molecule type" value="Genomic_DNA"/>
</dbReference>
<evidence type="ECO:0000256" key="1">
    <source>
        <dbReference type="SAM" id="MobiDB-lite"/>
    </source>
</evidence>
<organism evidence="2 3">
    <name type="scientific">Antrodiella citrinella</name>
    <dbReference type="NCBI Taxonomy" id="2447956"/>
    <lineage>
        <taxon>Eukaryota</taxon>
        <taxon>Fungi</taxon>
        <taxon>Dikarya</taxon>
        <taxon>Basidiomycota</taxon>
        <taxon>Agaricomycotina</taxon>
        <taxon>Agaricomycetes</taxon>
        <taxon>Polyporales</taxon>
        <taxon>Steccherinaceae</taxon>
        <taxon>Antrodiella</taxon>
    </lineage>
</organism>